<dbReference type="Proteomes" id="UP000007939">
    <property type="component" value="Chromosome"/>
</dbReference>
<dbReference type="STRING" id="760011.Spico_0384"/>
<protein>
    <recommendedName>
        <fullName evidence="2">galactosylceramidase</fullName>
        <ecNumber evidence="2">3.2.1.46</ecNumber>
    </recommendedName>
    <alternativeName>
        <fullName evidence="5">Galactosylceramidase</fullName>
    </alternativeName>
</protein>
<dbReference type="eggNOG" id="COG1874">
    <property type="taxonomic scope" value="Bacteria"/>
</dbReference>
<dbReference type="Pfam" id="PF02057">
    <property type="entry name" value="Glyco_hydro_59"/>
    <property type="match status" value="1"/>
</dbReference>
<dbReference type="GO" id="GO:0006683">
    <property type="term" value="P:galactosylceramide catabolic process"/>
    <property type="evidence" value="ECO:0007669"/>
    <property type="project" value="InterPro"/>
</dbReference>
<dbReference type="InterPro" id="IPR049162">
    <property type="entry name" value="GH59_C"/>
</dbReference>
<dbReference type="GO" id="GO:0005764">
    <property type="term" value="C:lysosome"/>
    <property type="evidence" value="ECO:0007669"/>
    <property type="project" value="TreeGrafter"/>
</dbReference>
<keyword evidence="8" id="KW-0378">Hydrolase</keyword>
<dbReference type="EC" id="3.2.1.46" evidence="2"/>
<keyword evidence="3" id="KW-0746">Sphingolipid metabolism</keyword>
<dbReference type="InterPro" id="IPR013785">
    <property type="entry name" value="Aldolase_TIM"/>
</dbReference>
<keyword evidence="9" id="KW-1185">Reference proteome</keyword>
<dbReference type="SUPFAM" id="SSF51445">
    <property type="entry name" value="(Trans)glycosidases"/>
    <property type="match status" value="1"/>
</dbReference>
<dbReference type="OrthoDB" id="9806701at2"/>
<dbReference type="HOGENOM" id="CLU_015456_2_0_12"/>
<dbReference type="Gene3D" id="2.60.120.260">
    <property type="entry name" value="Galactose-binding domain-like"/>
    <property type="match status" value="1"/>
</dbReference>
<dbReference type="AlphaFoldDB" id="F4GHS5"/>
<dbReference type="InterPro" id="IPR017853">
    <property type="entry name" value="GH"/>
</dbReference>
<evidence type="ECO:0000259" key="6">
    <source>
        <dbReference type="Pfam" id="PF02057"/>
    </source>
</evidence>
<dbReference type="GO" id="GO:0016020">
    <property type="term" value="C:membrane"/>
    <property type="evidence" value="ECO:0007669"/>
    <property type="project" value="GOC"/>
</dbReference>
<dbReference type="Pfam" id="PF21708">
    <property type="entry name" value="Glyco_hydro_59_C"/>
    <property type="match status" value="1"/>
</dbReference>
<dbReference type="Gene3D" id="3.20.20.80">
    <property type="entry name" value="Glycosidases"/>
    <property type="match status" value="1"/>
</dbReference>
<keyword evidence="4" id="KW-0443">Lipid metabolism</keyword>
<evidence type="ECO:0000259" key="7">
    <source>
        <dbReference type="Pfam" id="PF21708"/>
    </source>
</evidence>
<dbReference type="Gene3D" id="3.20.20.70">
    <property type="entry name" value="Aldolase class I"/>
    <property type="match status" value="1"/>
</dbReference>
<dbReference type="GO" id="GO:0004336">
    <property type="term" value="F:galactosylceramidase activity"/>
    <property type="evidence" value="ECO:0007669"/>
    <property type="project" value="UniProtKB-EC"/>
</dbReference>
<dbReference type="PANTHER" id="PTHR15172:SF1">
    <property type="entry name" value="GALACTOCEREBROSIDASE"/>
    <property type="match status" value="1"/>
</dbReference>
<dbReference type="KEGG" id="scc:Spico_0384"/>
<keyword evidence="4" id="KW-0442">Lipid degradation</keyword>
<evidence type="ECO:0000256" key="4">
    <source>
        <dbReference type="ARBA" id="ARBA00022963"/>
    </source>
</evidence>
<comment type="similarity">
    <text evidence="1">Belongs to the glycosyl hydrolase 59 family.</text>
</comment>
<feature type="domain" description="Glycosyl hydrolase family 59 catalytic" evidence="6">
    <location>
        <begin position="16"/>
        <end position="304"/>
    </location>
</feature>
<evidence type="ECO:0000256" key="2">
    <source>
        <dbReference type="ARBA" id="ARBA00012657"/>
    </source>
</evidence>
<dbReference type="PANTHER" id="PTHR15172">
    <property type="entry name" value="GALACTOCEREBROSIDASE"/>
    <property type="match status" value="1"/>
</dbReference>
<evidence type="ECO:0000313" key="9">
    <source>
        <dbReference type="Proteomes" id="UP000007939"/>
    </source>
</evidence>
<organism evidence="8 9">
    <name type="scientific">Parasphaerochaeta coccoides (strain ATCC BAA-1237 / DSM 17374 / SPN1)</name>
    <name type="common">Sphaerochaeta coccoides</name>
    <dbReference type="NCBI Taxonomy" id="760011"/>
    <lineage>
        <taxon>Bacteria</taxon>
        <taxon>Pseudomonadati</taxon>
        <taxon>Spirochaetota</taxon>
        <taxon>Spirochaetia</taxon>
        <taxon>Spirochaetales</taxon>
        <taxon>Sphaerochaetaceae</taxon>
        <taxon>Parasphaerochaeta</taxon>
    </lineage>
</organism>
<dbReference type="EMBL" id="CP002659">
    <property type="protein sequence ID" value="AEC01613.1"/>
    <property type="molecule type" value="Genomic_DNA"/>
</dbReference>
<gene>
    <name evidence="8" type="ordered locus">Spico_0384</name>
</gene>
<reference evidence="8 9" key="2">
    <citation type="journal article" date="2012" name="Stand. Genomic Sci.">
        <title>Complete genome sequence of the termite hindgut bacterium Spirochaeta coccoides type strain (SPN1(T)), reclassification in the genus Sphaerochaeta as Sphaerochaeta coccoides comb. nov. and emendations of the family Spirochaetaceae and the genus Sphaerochaeta.</title>
        <authorList>
            <person name="Abt B."/>
            <person name="Han C."/>
            <person name="Scheuner C."/>
            <person name="Lu M."/>
            <person name="Lapidus A."/>
            <person name="Nolan M."/>
            <person name="Lucas S."/>
            <person name="Hammon N."/>
            <person name="Deshpande S."/>
            <person name="Cheng J.F."/>
            <person name="Tapia R."/>
            <person name="Goodwin L.A."/>
            <person name="Pitluck S."/>
            <person name="Liolios K."/>
            <person name="Pagani I."/>
            <person name="Ivanova N."/>
            <person name="Mavromatis K."/>
            <person name="Mikhailova N."/>
            <person name="Huntemann M."/>
            <person name="Pati A."/>
            <person name="Chen A."/>
            <person name="Palaniappan K."/>
            <person name="Land M."/>
            <person name="Hauser L."/>
            <person name="Brambilla E.M."/>
            <person name="Rohde M."/>
            <person name="Spring S."/>
            <person name="Gronow S."/>
            <person name="Goker M."/>
            <person name="Woyke T."/>
            <person name="Bristow J."/>
            <person name="Eisen J.A."/>
            <person name="Markowitz V."/>
            <person name="Hugenholtz P."/>
            <person name="Kyrpides N.C."/>
            <person name="Klenk H.P."/>
            <person name="Detter J.C."/>
        </authorList>
    </citation>
    <scope>NUCLEOTIDE SEQUENCE [LARGE SCALE GENOMIC DNA]</scope>
    <source>
        <strain evidence="9">ATCC BAA-1237 / DSM 17374 / SPN1</strain>
    </source>
</reference>
<dbReference type="eggNOG" id="COG5520">
    <property type="taxonomic scope" value="Bacteria"/>
</dbReference>
<accession>F4GHS5</accession>
<proteinExistence type="inferred from homology"/>
<evidence type="ECO:0000256" key="1">
    <source>
        <dbReference type="ARBA" id="ARBA00005637"/>
    </source>
</evidence>
<name>F4GHS5_PARC1</name>
<dbReference type="Gene3D" id="2.60.120.560">
    <property type="entry name" value="Exo-inulinase, domain 1"/>
    <property type="match status" value="1"/>
</dbReference>
<evidence type="ECO:0000313" key="8">
    <source>
        <dbReference type="EMBL" id="AEC01613.1"/>
    </source>
</evidence>
<feature type="domain" description="Glycosyl hydrolase family 59 C-terminal lectin" evidence="7">
    <location>
        <begin position="441"/>
        <end position="615"/>
    </location>
</feature>
<dbReference type="InterPro" id="IPR001286">
    <property type="entry name" value="Glyco_hydro_59"/>
</dbReference>
<keyword evidence="8" id="KW-0326">Glycosidase</keyword>
<reference evidence="9" key="1">
    <citation type="submission" date="2011-04" db="EMBL/GenBank/DDBJ databases">
        <title>The complete genome of Spirochaeta coccoides DSM 17374.</title>
        <authorList>
            <person name="Lucas S."/>
            <person name="Copeland A."/>
            <person name="Lapidus A."/>
            <person name="Bruce D."/>
            <person name="Goodwin L."/>
            <person name="Pitluck S."/>
            <person name="Peters L."/>
            <person name="Kyrpides N."/>
            <person name="Mavromatis K."/>
            <person name="Pagani I."/>
            <person name="Ivanova N."/>
            <person name="Ovchinnikova G."/>
            <person name="Lu M."/>
            <person name="Detter J.C."/>
            <person name="Tapia R."/>
            <person name="Han C."/>
            <person name="Land M."/>
            <person name="Hauser L."/>
            <person name="Markowitz V."/>
            <person name="Cheng J.-F."/>
            <person name="Hugenholtz P."/>
            <person name="Woyke T."/>
            <person name="Wu D."/>
            <person name="Spring S."/>
            <person name="Schroeder M."/>
            <person name="Brambilla E."/>
            <person name="Klenk H.-P."/>
            <person name="Eisen J.A."/>
        </authorList>
    </citation>
    <scope>NUCLEOTIDE SEQUENCE [LARGE SCALE GENOMIC DNA]</scope>
    <source>
        <strain evidence="9">ATCC BAA-1237 / DSM 17374 / SPN1</strain>
    </source>
</reference>
<dbReference type="RefSeq" id="WP_013739009.1">
    <property type="nucleotide sequence ID" value="NC_015436.1"/>
</dbReference>
<dbReference type="InterPro" id="IPR049161">
    <property type="entry name" value="GH59_cat"/>
</dbReference>
<sequence length="759" mass="85173">MTVTIMVDGKKSGRTYQGIGGVTSNGMTKLLYEYPENQQKDILNFLFRPKFGASLQMLKVEIGSDANGTGGTEPSHMRSETDYDITRGVGLRMAQDAKQRSKDILLDAIRWGTPSWLTDNERKYRYYLNFLKGAKDIFGLDFDYLAPDENEGDYSIDWVVDVLRPGLDRDGFSKVKLSGADSTEDWNIAPIIEGNADLKNSLAAITRHYKQDSPQSLKECGLPIFNSEDLAPFRNKFSFALDMAYKIIRSYASGKMVQYVMHPVIEAIYDNVPYTCKSILLAANPWTGHYEIQPSLWVVAHFTQFIQLGWHYIDSACYSSVPYSYLTLQDSRTQDVSIIVLNRSEAIVNFEVRLENISASCLHVWLTDEDQQFIQKKDIRLIDNKVCFSLVPKSICTLTTTTGQQKGHAEFDIPKEMQFSLPYHEDFNSYELGKQPKYTIDQSGAFEISTGGKDGRQCLKQVLVNSQKPIDWERRPTPLPYTILGGQELTNYKVSFDFCMEEMPERDYVGYVLLGARCNHASLTCDIPECYNVRLYHNGRWFLSCGQIVLAAGRVRDFSLCTWHELAMCCEQDKISAFYNGTVLATIVDQSIPSGNSVIGSGYNIVKYDNFKIEKTGNLPETCRRYSLCADGIEKTGKWTEVGNAADNYYRTLLRSSEKGDQIAFAFTGTALSLIGVVDAESGKADIYIDKGKVATIDCFSTSKMFRRSLFSIHGLESGVHEFRLVVSGVHQDDALGSNINLNAIELIGGLVLSDCSSG</sequence>
<evidence type="ECO:0000256" key="3">
    <source>
        <dbReference type="ARBA" id="ARBA00022919"/>
    </source>
</evidence>
<evidence type="ECO:0000256" key="5">
    <source>
        <dbReference type="ARBA" id="ARBA00033098"/>
    </source>
</evidence>